<evidence type="ECO:0000313" key="3">
    <source>
        <dbReference type="Proteomes" id="UP000053260"/>
    </source>
</evidence>
<dbReference type="InterPro" id="IPR001387">
    <property type="entry name" value="Cro/C1-type_HTH"/>
</dbReference>
<dbReference type="Proteomes" id="UP000053260">
    <property type="component" value="Unassembled WGS sequence"/>
</dbReference>
<dbReference type="SUPFAM" id="SSF47413">
    <property type="entry name" value="lambda repressor-like DNA-binding domains"/>
    <property type="match status" value="1"/>
</dbReference>
<keyword evidence="2" id="KW-0238">DNA-binding</keyword>
<sequence length="270" mass="30567">MPGHNNSQQPVAWRYSGDQMKRWRTKADVSREELASAANYSPDTIASMERGVRRPTPRVLDVADELCGAEGMLSAGKAFLDRERYSARAQDFVDREKEATSVWWYDVSVVPGLLQTKGYARALIDNRIPPLDEETVEERITGRMERQSIFTERKPPVGLSFVLYEAVLRAPQVDAEQLRHLLEVGRLRNVVLQVLPFERAIPAALMGPMVLLETCDHERFAFMEGQFASELSADPGVVSRVTERLSMIRTQALGPDESARFIERMVDSRE</sequence>
<dbReference type="Pfam" id="PF13560">
    <property type="entry name" value="HTH_31"/>
    <property type="match status" value="1"/>
</dbReference>
<keyword evidence="3" id="KW-1185">Reference proteome</keyword>
<dbReference type="AlphaFoldDB" id="A0A101UUB5"/>
<protein>
    <submittedName>
        <fullName evidence="2">DNA-binding protein</fullName>
    </submittedName>
</protein>
<reference evidence="2 3" key="1">
    <citation type="submission" date="2015-10" db="EMBL/GenBank/DDBJ databases">
        <title>Draft genome sequence of Streptomyces sp. RV15, isolated from a marine sponge.</title>
        <authorList>
            <person name="Ruckert C."/>
            <person name="Abdelmohsen U.R."/>
            <person name="Winkler A."/>
            <person name="Hentschel U."/>
            <person name="Kalinowski J."/>
            <person name="Kampfer P."/>
            <person name="Glaeser S."/>
        </authorList>
    </citation>
    <scope>NUCLEOTIDE SEQUENCE [LARGE SCALE GENOMIC DNA]</scope>
    <source>
        <strain evidence="2 3">RV15</strain>
    </source>
</reference>
<organism evidence="2 3">
    <name type="scientific">Streptomyces dysideae</name>
    <dbReference type="NCBI Taxonomy" id="909626"/>
    <lineage>
        <taxon>Bacteria</taxon>
        <taxon>Bacillati</taxon>
        <taxon>Actinomycetota</taxon>
        <taxon>Actinomycetes</taxon>
        <taxon>Kitasatosporales</taxon>
        <taxon>Streptomycetaceae</taxon>
        <taxon>Streptomyces</taxon>
    </lineage>
</organism>
<dbReference type="InterPro" id="IPR043917">
    <property type="entry name" value="DUF5753"/>
</dbReference>
<dbReference type="SMART" id="SM00530">
    <property type="entry name" value="HTH_XRE"/>
    <property type="match status" value="1"/>
</dbReference>
<evidence type="ECO:0000313" key="2">
    <source>
        <dbReference type="EMBL" id="KUO16973.1"/>
    </source>
</evidence>
<dbReference type="InterPro" id="IPR010982">
    <property type="entry name" value="Lambda_DNA-bd_dom_sf"/>
</dbReference>
<dbReference type="Pfam" id="PF19054">
    <property type="entry name" value="DUF5753"/>
    <property type="match status" value="1"/>
</dbReference>
<feature type="domain" description="HTH cro/C1-type" evidence="1">
    <location>
        <begin position="20"/>
        <end position="60"/>
    </location>
</feature>
<gene>
    <name evidence="2" type="ORF">AQJ91_33500</name>
</gene>
<dbReference type="PROSITE" id="PS50943">
    <property type="entry name" value="HTH_CROC1"/>
    <property type="match status" value="1"/>
</dbReference>
<accession>A0A101UUB5</accession>
<evidence type="ECO:0000259" key="1">
    <source>
        <dbReference type="PROSITE" id="PS50943"/>
    </source>
</evidence>
<name>A0A101UUB5_9ACTN</name>
<proteinExistence type="predicted"/>
<dbReference type="CDD" id="cd00093">
    <property type="entry name" value="HTH_XRE"/>
    <property type="match status" value="1"/>
</dbReference>
<dbReference type="STRING" id="909626.AQJ91_33500"/>
<dbReference type="EMBL" id="LMXB01000082">
    <property type="protein sequence ID" value="KUO16973.1"/>
    <property type="molecule type" value="Genomic_DNA"/>
</dbReference>
<comment type="caution">
    <text evidence="2">The sequence shown here is derived from an EMBL/GenBank/DDBJ whole genome shotgun (WGS) entry which is preliminary data.</text>
</comment>
<dbReference type="GO" id="GO:0003677">
    <property type="term" value="F:DNA binding"/>
    <property type="evidence" value="ECO:0007669"/>
    <property type="project" value="UniProtKB-KW"/>
</dbReference>
<dbReference type="Gene3D" id="1.10.260.40">
    <property type="entry name" value="lambda repressor-like DNA-binding domains"/>
    <property type="match status" value="1"/>
</dbReference>